<dbReference type="AlphaFoldDB" id="A0A161S1S4"/>
<accession>A0A161S1S4</accession>
<keyword evidence="1" id="KW-0472">Membrane</keyword>
<evidence type="ECO:0000313" key="3">
    <source>
        <dbReference type="Proteomes" id="UP000076563"/>
    </source>
</evidence>
<keyword evidence="3" id="KW-1185">Reference proteome</keyword>
<reference evidence="3" key="1">
    <citation type="submission" date="2016-01" db="EMBL/GenBank/DDBJ databases">
        <title>Draft genome of Chromobacterium sp. F49.</title>
        <authorList>
            <person name="Hong K.W."/>
        </authorList>
    </citation>
    <scope>NUCLEOTIDE SEQUENCE [LARGE SCALE GENOMIC DNA]</scope>
    <source>
        <strain evidence="3">M63</strain>
    </source>
</reference>
<organism evidence="2 3">
    <name type="scientific">Paenibacillus elgii</name>
    <dbReference type="NCBI Taxonomy" id="189691"/>
    <lineage>
        <taxon>Bacteria</taxon>
        <taxon>Bacillati</taxon>
        <taxon>Bacillota</taxon>
        <taxon>Bacilli</taxon>
        <taxon>Bacillales</taxon>
        <taxon>Paenibacillaceae</taxon>
        <taxon>Paenibacillus</taxon>
    </lineage>
</organism>
<dbReference type="EMBL" id="LQRA01000057">
    <property type="protein sequence ID" value="KZE78194.1"/>
    <property type="molecule type" value="Genomic_DNA"/>
</dbReference>
<evidence type="ECO:0000256" key="1">
    <source>
        <dbReference type="SAM" id="Phobius"/>
    </source>
</evidence>
<proteinExistence type="predicted"/>
<gene>
    <name evidence="2" type="ORF">AV654_19660</name>
</gene>
<sequence length="63" mass="7694">MDKIIKIRELEDQLRNKELSEKERVHIQFKIYKLENKPDWLMKVFIWGSMIVLFIATIMLTTK</sequence>
<keyword evidence="1" id="KW-0812">Transmembrane</keyword>
<comment type="caution">
    <text evidence="2">The sequence shown here is derived from an EMBL/GenBank/DDBJ whole genome shotgun (WGS) entry which is preliminary data.</text>
</comment>
<name>A0A161S1S4_9BACL</name>
<dbReference type="Proteomes" id="UP000076563">
    <property type="component" value="Unassembled WGS sequence"/>
</dbReference>
<protein>
    <submittedName>
        <fullName evidence="2">Uncharacterized protein</fullName>
    </submittedName>
</protein>
<keyword evidence="1" id="KW-1133">Transmembrane helix</keyword>
<dbReference type="RefSeq" id="WP_063183138.1">
    <property type="nucleotide sequence ID" value="NZ_LQRA01000057.1"/>
</dbReference>
<evidence type="ECO:0000313" key="2">
    <source>
        <dbReference type="EMBL" id="KZE78194.1"/>
    </source>
</evidence>
<feature type="transmembrane region" description="Helical" evidence="1">
    <location>
        <begin position="40"/>
        <end position="60"/>
    </location>
</feature>